<accession>A0A0C9WW08</accession>
<organism evidence="2 3">
    <name type="scientific">Laccaria amethystina LaAM-08-1</name>
    <dbReference type="NCBI Taxonomy" id="1095629"/>
    <lineage>
        <taxon>Eukaryota</taxon>
        <taxon>Fungi</taxon>
        <taxon>Dikarya</taxon>
        <taxon>Basidiomycota</taxon>
        <taxon>Agaricomycotina</taxon>
        <taxon>Agaricomycetes</taxon>
        <taxon>Agaricomycetidae</taxon>
        <taxon>Agaricales</taxon>
        <taxon>Agaricineae</taxon>
        <taxon>Hydnangiaceae</taxon>
        <taxon>Laccaria</taxon>
    </lineage>
</organism>
<evidence type="ECO:0000256" key="1">
    <source>
        <dbReference type="SAM" id="MobiDB-lite"/>
    </source>
</evidence>
<keyword evidence="3" id="KW-1185">Reference proteome</keyword>
<sequence>MDLTDRNKSKNPVTTTPPPLLRPKQPPSFNRRLKHRLRPNHLPDGTDNPPRSARPT</sequence>
<dbReference type="Proteomes" id="UP000054477">
    <property type="component" value="Unassembled WGS sequence"/>
</dbReference>
<feature type="compositionally biased region" description="Pro residues" evidence="1">
    <location>
        <begin position="15"/>
        <end position="26"/>
    </location>
</feature>
<evidence type="ECO:0000313" key="2">
    <source>
        <dbReference type="EMBL" id="KIJ96755.1"/>
    </source>
</evidence>
<dbReference type="EMBL" id="KN838711">
    <property type="protein sequence ID" value="KIJ96755.1"/>
    <property type="molecule type" value="Genomic_DNA"/>
</dbReference>
<proteinExistence type="predicted"/>
<gene>
    <name evidence="2" type="ORF">K443DRAFT_273213</name>
</gene>
<feature type="region of interest" description="Disordered" evidence="1">
    <location>
        <begin position="1"/>
        <end position="56"/>
    </location>
</feature>
<dbReference type="AlphaFoldDB" id="A0A0C9WW08"/>
<name>A0A0C9WW08_9AGAR</name>
<evidence type="ECO:0000313" key="3">
    <source>
        <dbReference type="Proteomes" id="UP000054477"/>
    </source>
</evidence>
<reference evidence="3" key="2">
    <citation type="submission" date="2015-01" db="EMBL/GenBank/DDBJ databases">
        <title>Evolutionary Origins and Diversification of the Mycorrhizal Mutualists.</title>
        <authorList>
            <consortium name="DOE Joint Genome Institute"/>
            <consortium name="Mycorrhizal Genomics Consortium"/>
            <person name="Kohler A."/>
            <person name="Kuo A."/>
            <person name="Nagy L.G."/>
            <person name="Floudas D."/>
            <person name="Copeland A."/>
            <person name="Barry K.W."/>
            <person name="Cichocki N."/>
            <person name="Veneault-Fourrey C."/>
            <person name="LaButti K."/>
            <person name="Lindquist E.A."/>
            <person name="Lipzen A."/>
            <person name="Lundell T."/>
            <person name="Morin E."/>
            <person name="Murat C."/>
            <person name="Riley R."/>
            <person name="Ohm R."/>
            <person name="Sun H."/>
            <person name="Tunlid A."/>
            <person name="Henrissat B."/>
            <person name="Grigoriev I.V."/>
            <person name="Hibbett D.S."/>
            <person name="Martin F."/>
        </authorList>
    </citation>
    <scope>NUCLEOTIDE SEQUENCE [LARGE SCALE GENOMIC DNA]</scope>
    <source>
        <strain evidence="3">LaAM-08-1</strain>
    </source>
</reference>
<protein>
    <submittedName>
        <fullName evidence="2">Uncharacterized protein</fullName>
    </submittedName>
</protein>
<reference evidence="2 3" key="1">
    <citation type="submission" date="2014-04" db="EMBL/GenBank/DDBJ databases">
        <authorList>
            <consortium name="DOE Joint Genome Institute"/>
            <person name="Kuo A."/>
            <person name="Kohler A."/>
            <person name="Nagy L.G."/>
            <person name="Floudas D."/>
            <person name="Copeland A."/>
            <person name="Barry K.W."/>
            <person name="Cichocki N."/>
            <person name="Veneault-Fourrey C."/>
            <person name="LaButti K."/>
            <person name="Lindquist E.A."/>
            <person name="Lipzen A."/>
            <person name="Lundell T."/>
            <person name="Morin E."/>
            <person name="Murat C."/>
            <person name="Sun H."/>
            <person name="Tunlid A."/>
            <person name="Henrissat B."/>
            <person name="Grigoriev I.V."/>
            <person name="Hibbett D.S."/>
            <person name="Martin F."/>
            <person name="Nordberg H.P."/>
            <person name="Cantor M.N."/>
            <person name="Hua S.X."/>
        </authorList>
    </citation>
    <scope>NUCLEOTIDE SEQUENCE [LARGE SCALE GENOMIC DNA]</scope>
    <source>
        <strain evidence="2 3">LaAM-08-1</strain>
    </source>
</reference>
<dbReference type="HOGENOM" id="CLU_3014497_0_0_1"/>